<dbReference type="Pfam" id="PF12156">
    <property type="entry name" value="ATPase-cat_bd"/>
    <property type="match status" value="1"/>
</dbReference>
<evidence type="ECO:0000256" key="15">
    <source>
        <dbReference type="RuleBase" id="RU362081"/>
    </source>
</evidence>
<dbReference type="PANTHER" id="PTHR43520">
    <property type="entry name" value="ATP7, ISOFORM B"/>
    <property type="match status" value="1"/>
</dbReference>
<dbReference type="InterPro" id="IPR023298">
    <property type="entry name" value="ATPase_P-typ_TM_dom_sf"/>
</dbReference>
<dbReference type="CDD" id="cd02079">
    <property type="entry name" value="P-type_ATPase_HM"/>
    <property type="match status" value="1"/>
</dbReference>
<evidence type="ECO:0000256" key="14">
    <source>
        <dbReference type="ARBA" id="ARBA00023136"/>
    </source>
</evidence>
<dbReference type="EMBL" id="CP066167">
    <property type="protein sequence ID" value="QQD19321.1"/>
    <property type="molecule type" value="Genomic_DNA"/>
</dbReference>
<evidence type="ECO:0000256" key="1">
    <source>
        <dbReference type="ARBA" id="ARBA00004651"/>
    </source>
</evidence>
<dbReference type="AlphaFoldDB" id="A0A7T4R2M2"/>
<sequence length="809" mass="87579">MTESCYHCGEDVPYGVALTLPMAGETRQFCCAGCQAVAQCIADAGLNDYYRLRTERAAKPDEDRADYRQFDDPSLLEAFSRREGDYWISRFSIGGLRCAACAWLIENHLPHLPGVDSVTVNLQQGLATVRWDPAQVDVSAIFEQFDQLGYQALPWSNDNRQALIQDEMDSLLRRLGVAGIGMMQVGMVAIGLYAGDFQGIDAGTRNLLRVFSLLVATPVLLYAAQPFFRSAWRSLSQRHLGMDVPVSIALGSAYIASVIATVTQAEHVYFDTISMFTFFLLVSRYLQLRVEQTHYRSGQLPLSARKISAVGDGKFEWVAVKDLQIGDLVSVAPGELIPIDGVVLRGQSSVETSAFTGEFLPAIVGPGDTALAGSGNLDGNLELRVTNAAKDSAWAKVDALLEQAQACKPRVAQIADRLASHFVLLVLSVSALSLAWWWQSEQHSAFLVALSVLVVSCPCALSLATPTSYTAAIRALRHQGVVLHNGQVLENIHGVSHVVFDKTGTLTEGRPRITASTLRDDVDAQRAMSIAATLEQYSRHPIASAFAHQNLLATSNVDVHSGKGISAIINGERYRIGSADFCGVAPSRHSRDIDVFLCDEQGIMAHYQLADTLRSDAAALVSYLRSCHHQVTILSGDHHHQVEYIARQLGLDSWHAGCTAAQKLAHIHALQQQGERVIMVGDGVNDAPVIAAADISVAMTDASELTRAQADVVLLDNRLSGVELLFKTAHRGRRILRQNLGWALGYNLVSLPLAAAGLVPPWLAALGMSLSSLLVILNALRLSSPARDDRPSPKALPPADTVLEGVPHG</sequence>
<comment type="subcellular location">
    <subcellularLocation>
        <location evidence="1">Cell membrane</location>
        <topology evidence="1">Multi-pass membrane protein</topology>
    </subcellularLocation>
</comment>
<dbReference type="GO" id="GO:0055070">
    <property type="term" value="P:copper ion homeostasis"/>
    <property type="evidence" value="ECO:0007669"/>
    <property type="project" value="TreeGrafter"/>
</dbReference>
<feature type="transmembrane region" description="Helical" evidence="15">
    <location>
        <begin position="268"/>
        <end position="286"/>
    </location>
</feature>
<dbReference type="KEGG" id="snan:I6N98_05560"/>
<accession>A0A7T4R2M2</accession>
<keyword evidence="6 15" id="KW-0812">Transmembrane</keyword>
<dbReference type="InterPro" id="IPR008250">
    <property type="entry name" value="ATPase_P-typ_transduc_dom_A_sf"/>
</dbReference>
<keyword evidence="14 15" id="KW-0472">Membrane</keyword>
<dbReference type="InterPro" id="IPR036163">
    <property type="entry name" value="HMA_dom_sf"/>
</dbReference>
<evidence type="ECO:0000256" key="8">
    <source>
        <dbReference type="ARBA" id="ARBA00022741"/>
    </source>
</evidence>
<dbReference type="PROSITE" id="PS01047">
    <property type="entry name" value="HMA_1"/>
    <property type="match status" value="1"/>
</dbReference>
<keyword evidence="11" id="KW-1278">Translocase</keyword>
<dbReference type="RefSeq" id="WP_198570806.1">
    <property type="nucleotide sequence ID" value="NZ_CP066167.1"/>
</dbReference>
<evidence type="ECO:0000313" key="18">
    <source>
        <dbReference type="EMBL" id="QQD19321.1"/>
    </source>
</evidence>
<feature type="transmembrane region" description="Helical" evidence="15">
    <location>
        <begin position="444"/>
        <end position="464"/>
    </location>
</feature>
<dbReference type="PRINTS" id="PR00119">
    <property type="entry name" value="CATATPASE"/>
</dbReference>
<evidence type="ECO:0000256" key="2">
    <source>
        <dbReference type="ARBA" id="ARBA00006024"/>
    </source>
</evidence>
<dbReference type="Gene3D" id="3.40.1110.10">
    <property type="entry name" value="Calcium-transporting ATPase, cytoplasmic domain N"/>
    <property type="match status" value="1"/>
</dbReference>
<keyword evidence="9 15" id="KW-0067">ATP-binding</keyword>
<feature type="transmembrane region" description="Helical" evidence="15">
    <location>
        <begin position="418"/>
        <end position="438"/>
    </location>
</feature>
<dbReference type="CDD" id="cd00371">
    <property type="entry name" value="HMA"/>
    <property type="match status" value="1"/>
</dbReference>
<comment type="similarity">
    <text evidence="2 15">Belongs to the cation transport ATPase (P-type) (TC 3.A.3) family. Type IB subfamily.</text>
</comment>
<dbReference type="Gene3D" id="3.30.70.100">
    <property type="match status" value="1"/>
</dbReference>
<dbReference type="SUPFAM" id="SSF81665">
    <property type="entry name" value="Calcium ATPase, transmembrane domain M"/>
    <property type="match status" value="1"/>
</dbReference>
<evidence type="ECO:0000256" key="3">
    <source>
        <dbReference type="ARBA" id="ARBA00022448"/>
    </source>
</evidence>
<evidence type="ECO:0000256" key="7">
    <source>
        <dbReference type="ARBA" id="ARBA00022723"/>
    </source>
</evidence>
<keyword evidence="7 15" id="KW-0479">Metal-binding</keyword>
<dbReference type="InterPro" id="IPR006121">
    <property type="entry name" value="HMA_dom"/>
</dbReference>
<keyword evidence="5" id="KW-0597">Phosphoprotein</keyword>
<keyword evidence="12 15" id="KW-1133">Transmembrane helix</keyword>
<dbReference type="InterPro" id="IPR023299">
    <property type="entry name" value="ATPase_P-typ_cyto_dom_N"/>
</dbReference>
<dbReference type="InterPro" id="IPR021993">
    <property type="entry name" value="ATPase-cat-bd"/>
</dbReference>
<dbReference type="PROSITE" id="PS00154">
    <property type="entry name" value="ATPASE_E1_E2"/>
    <property type="match status" value="1"/>
</dbReference>
<evidence type="ECO:0000256" key="6">
    <source>
        <dbReference type="ARBA" id="ARBA00022692"/>
    </source>
</evidence>
<dbReference type="Gene3D" id="2.70.150.10">
    <property type="entry name" value="Calcium-transporting ATPase, cytoplasmic transduction domain A"/>
    <property type="match status" value="1"/>
</dbReference>
<feature type="transmembrane region" description="Helical" evidence="15">
    <location>
        <begin position="762"/>
        <end position="780"/>
    </location>
</feature>
<dbReference type="InterPro" id="IPR027256">
    <property type="entry name" value="P-typ_ATPase_IB"/>
</dbReference>
<evidence type="ECO:0000256" key="12">
    <source>
        <dbReference type="ARBA" id="ARBA00022989"/>
    </source>
</evidence>
<dbReference type="InterPro" id="IPR036412">
    <property type="entry name" value="HAD-like_sf"/>
</dbReference>
<protein>
    <submittedName>
        <fullName evidence="18">Cadmium-translocating P-type ATPase</fullName>
    </submittedName>
</protein>
<dbReference type="Gene3D" id="3.40.50.1000">
    <property type="entry name" value="HAD superfamily/HAD-like"/>
    <property type="match status" value="1"/>
</dbReference>
<dbReference type="FunFam" id="3.30.70.100:FF:000001">
    <property type="entry name" value="ATPase copper transporting beta"/>
    <property type="match status" value="1"/>
</dbReference>
<dbReference type="Pfam" id="PF00122">
    <property type="entry name" value="E1-E2_ATPase"/>
    <property type="match status" value="1"/>
</dbReference>
<feature type="transmembrane region" description="Helical" evidence="15">
    <location>
        <begin position="207"/>
        <end position="228"/>
    </location>
</feature>
<dbReference type="PROSITE" id="PS50846">
    <property type="entry name" value="HMA_2"/>
    <property type="match status" value="1"/>
</dbReference>
<feature type="transmembrane region" description="Helical" evidence="15">
    <location>
        <begin position="240"/>
        <end position="262"/>
    </location>
</feature>
<evidence type="ECO:0000313" key="19">
    <source>
        <dbReference type="Proteomes" id="UP000596063"/>
    </source>
</evidence>
<feature type="transmembrane region" description="Helical" evidence="15">
    <location>
        <begin position="175"/>
        <end position="195"/>
    </location>
</feature>
<dbReference type="NCBIfam" id="TIGR01512">
    <property type="entry name" value="ATPase-IB2_Cd"/>
    <property type="match status" value="1"/>
</dbReference>
<dbReference type="SUPFAM" id="SSF56784">
    <property type="entry name" value="HAD-like"/>
    <property type="match status" value="1"/>
</dbReference>
<gene>
    <name evidence="18" type="primary">cadA</name>
    <name evidence="18" type="ORF">I6N98_05560</name>
</gene>
<keyword evidence="4 15" id="KW-1003">Cell membrane</keyword>
<evidence type="ECO:0000256" key="4">
    <source>
        <dbReference type="ARBA" id="ARBA00022475"/>
    </source>
</evidence>
<dbReference type="NCBIfam" id="TIGR01525">
    <property type="entry name" value="ATPase-IB_hvy"/>
    <property type="match status" value="1"/>
</dbReference>
<dbReference type="SUPFAM" id="SSF81653">
    <property type="entry name" value="Calcium ATPase, transduction domain A"/>
    <property type="match status" value="1"/>
</dbReference>
<evidence type="ECO:0000259" key="17">
    <source>
        <dbReference type="PROSITE" id="PS50846"/>
    </source>
</evidence>
<dbReference type="InterPro" id="IPR023214">
    <property type="entry name" value="HAD_sf"/>
</dbReference>
<name>A0A7T4R2M2_9GAMM</name>
<dbReference type="InterPro" id="IPR001757">
    <property type="entry name" value="P_typ_ATPase"/>
</dbReference>
<organism evidence="18 19">
    <name type="scientific">Spongiibacter nanhainus</name>
    <dbReference type="NCBI Taxonomy" id="2794344"/>
    <lineage>
        <taxon>Bacteria</taxon>
        <taxon>Pseudomonadati</taxon>
        <taxon>Pseudomonadota</taxon>
        <taxon>Gammaproteobacteria</taxon>
        <taxon>Cellvibrionales</taxon>
        <taxon>Spongiibacteraceae</taxon>
        <taxon>Spongiibacter</taxon>
    </lineage>
</organism>
<keyword evidence="10" id="KW-0460">Magnesium</keyword>
<dbReference type="GO" id="GO:0043682">
    <property type="term" value="F:P-type divalent copper transporter activity"/>
    <property type="evidence" value="ECO:0007669"/>
    <property type="project" value="TreeGrafter"/>
</dbReference>
<evidence type="ECO:0000256" key="11">
    <source>
        <dbReference type="ARBA" id="ARBA00022967"/>
    </source>
</evidence>
<dbReference type="PROSITE" id="PS01229">
    <property type="entry name" value="COF_2"/>
    <property type="match status" value="1"/>
</dbReference>
<dbReference type="NCBIfam" id="TIGR01494">
    <property type="entry name" value="ATPase_P-type"/>
    <property type="match status" value="1"/>
</dbReference>
<dbReference type="GO" id="GO:0016887">
    <property type="term" value="F:ATP hydrolysis activity"/>
    <property type="evidence" value="ECO:0007669"/>
    <property type="project" value="InterPro"/>
</dbReference>
<dbReference type="InterPro" id="IPR059000">
    <property type="entry name" value="ATPase_P-type_domA"/>
</dbReference>
<evidence type="ECO:0000256" key="16">
    <source>
        <dbReference type="SAM" id="MobiDB-lite"/>
    </source>
</evidence>
<evidence type="ECO:0000256" key="5">
    <source>
        <dbReference type="ARBA" id="ARBA00022553"/>
    </source>
</evidence>
<dbReference type="NCBIfam" id="TIGR01511">
    <property type="entry name" value="ATPase-IB1_Cu"/>
    <property type="match status" value="1"/>
</dbReference>
<feature type="transmembrane region" description="Helical" evidence="15">
    <location>
        <begin position="740"/>
        <end position="756"/>
    </location>
</feature>
<dbReference type="InterPro" id="IPR018303">
    <property type="entry name" value="ATPase_P-typ_P_site"/>
</dbReference>
<dbReference type="Proteomes" id="UP000596063">
    <property type="component" value="Chromosome"/>
</dbReference>
<proteinExistence type="inferred from homology"/>
<feature type="domain" description="HMA" evidence="17">
    <location>
        <begin position="87"/>
        <end position="153"/>
    </location>
</feature>
<dbReference type="Pfam" id="PF00403">
    <property type="entry name" value="HMA"/>
    <property type="match status" value="1"/>
</dbReference>
<dbReference type="SUPFAM" id="SSF55008">
    <property type="entry name" value="HMA, heavy metal-associated domain"/>
    <property type="match status" value="1"/>
</dbReference>
<evidence type="ECO:0000256" key="13">
    <source>
        <dbReference type="ARBA" id="ARBA00023065"/>
    </source>
</evidence>
<evidence type="ECO:0000256" key="9">
    <source>
        <dbReference type="ARBA" id="ARBA00022840"/>
    </source>
</evidence>
<dbReference type="PANTHER" id="PTHR43520:SF5">
    <property type="entry name" value="CATION-TRANSPORTING P-TYPE ATPASE-RELATED"/>
    <property type="match status" value="1"/>
</dbReference>
<keyword evidence="8 15" id="KW-0547">Nucleotide-binding</keyword>
<reference evidence="18 19" key="1">
    <citation type="submission" date="2020-12" db="EMBL/GenBank/DDBJ databases">
        <authorList>
            <person name="Shan Y."/>
        </authorList>
    </citation>
    <scope>NUCLEOTIDE SEQUENCE [LARGE SCALE GENOMIC DNA]</scope>
    <source>
        <strain evidence="19">csc3.9</strain>
    </source>
</reference>
<evidence type="ECO:0000256" key="10">
    <source>
        <dbReference type="ARBA" id="ARBA00022842"/>
    </source>
</evidence>
<dbReference type="GO" id="GO:0005524">
    <property type="term" value="F:ATP binding"/>
    <property type="evidence" value="ECO:0007669"/>
    <property type="project" value="UniProtKB-UniRule"/>
</dbReference>
<dbReference type="InterPro" id="IPR017969">
    <property type="entry name" value="Heavy-metal-associated_CS"/>
</dbReference>
<keyword evidence="3" id="KW-0813">Transport</keyword>
<keyword evidence="19" id="KW-1185">Reference proteome</keyword>
<dbReference type="GO" id="GO:0005507">
    <property type="term" value="F:copper ion binding"/>
    <property type="evidence" value="ECO:0007669"/>
    <property type="project" value="TreeGrafter"/>
</dbReference>
<dbReference type="Pfam" id="PF00702">
    <property type="entry name" value="Hydrolase"/>
    <property type="match status" value="1"/>
</dbReference>
<keyword evidence="13" id="KW-0406">Ion transport</keyword>
<feature type="region of interest" description="Disordered" evidence="16">
    <location>
        <begin position="785"/>
        <end position="809"/>
    </location>
</feature>
<dbReference type="GO" id="GO:0005886">
    <property type="term" value="C:plasma membrane"/>
    <property type="evidence" value="ECO:0007669"/>
    <property type="project" value="UniProtKB-SubCell"/>
</dbReference>